<dbReference type="EMBL" id="JEMC01000782">
    <property type="protein sequence ID" value="KYG01979.1"/>
    <property type="molecule type" value="Genomic_DNA"/>
</dbReference>
<sequence>MVRVFSIALLGSLCAVGSPGCKAEEGAEIAGGETSVQRVHHGSVLIEERFAAPEHDLLWVRADRPLQIEFAMKQGQATFAGGEARQAVSVSSDGFVRLPAIQAGPAHDESFIEVSVDGAVLFDDLRVATLPEGAVAQLGELAAPSSDAFVALSDRFAIVDEVVFADDAGWSGKRVSSEDDEGDGAGIEARGLCVRAAWGPGRVEWSISNPSSWGYSVKPETTTSLVWAASPGQDIDGIYNSSWGCGTAYKVPDSCTATVTSSGISCCCNAAMAALGHVCAWVNPGAIGWANCPL</sequence>
<evidence type="ECO:0000313" key="2">
    <source>
        <dbReference type="Proteomes" id="UP000075515"/>
    </source>
</evidence>
<reference evidence="1 2" key="1">
    <citation type="submission" date="2014-02" db="EMBL/GenBank/DDBJ databases">
        <title>The small core and large imbalanced accessory genome model reveals a collaborative survival strategy of Sorangium cellulosum strains in nature.</title>
        <authorList>
            <person name="Han K."/>
            <person name="Peng R."/>
            <person name="Blom J."/>
            <person name="Li Y.-Z."/>
        </authorList>
    </citation>
    <scope>NUCLEOTIDE SEQUENCE [LARGE SCALE GENOMIC DNA]</scope>
    <source>
        <strain evidence="1 2">So0149</strain>
    </source>
</reference>
<dbReference type="AlphaFoldDB" id="A0A150TBB6"/>
<comment type="caution">
    <text evidence="1">The sequence shown here is derived from an EMBL/GenBank/DDBJ whole genome shotgun (WGS) entry which is preliminary data.</text>
</comment>
<organism evidence="1 2">
    <name type="scientific">Sorangium cellulosum</name>
    <name type="common">Polyangium cellulosum</name>
    <dbReference type="NCBI Taxonomy" id="56"/>
    <lineage>
        <taxon>Bacteria</taxon>
        <taxon>Pseudomonadati</taxon>
        <taxon>Myxococcota</taxon>
        <taxon>Polyangia</taxon>
        <taxon>Polyangiales</taxon>
        <taxon>Polyangiaceae</taxon>
        <taxon>Sorangium</taxon>
    </lineage>
</organism>
<gene>
    <name evidence="1" type="ORF">BE18_51295</name>
</gene>
<dbReference type="Proteomes" id="UP000075515">
    <property type="component" value="Unassembled WGS sequence"/>
</dbReference>
<protein>
    <submittedName>
        <fullName evidence="1">Uncharacterized protein</fullName>
    </submittedName>
</protein>
<accession>A0A150TBB6</accession>
<name>A0A150TBB6_SORCE</name>
<proteinExistence type="predicted"/>
<evidence type="ECO:0000313" key="1">
    <source>
        <dbReference type="EMBL" id="KYG01979.1"/>
    </source>
</evidence>